<dbReference type="Proteomes" id="UP001500936">
    <property type="component" value="Unassembled WGS sequence"/>
</dbReference>
<keyword evidence="5" id="KW-0175">Coiled coil</keyword>
<dbReference type="InterPro" id="IPR008271">
    <property type="entry name" value="Ser/Thr_kinase_AS"/>
</dbReference>
<organism evidence="9 10">
    <name type="scientific">Nibrella viscosa</name>
    <dbReference type="NCBI Taxonomy" id="1084524"/>
    <lineage>
        <taxon>Bacteria</taxon>
        <taxon>Pseudomonadati</taxon>
        <taxon>Bacteroidota</taxon>
        <taxon>Cytophagia</taxon>
        <taxon>Cytophagales</taxon>
        <taxon>Spirosomataceae</taxon>
        <taxon>Nibrella</taxon>
    </lineage>
</organism>
<keyword evidence="7" id="KW-1133">Transmembrane helix</keyword>
<protein>
    <recommendedName>
        <fullName evidence="8">Protein kinase domain-containing protein</fullName>
    </recommendedName>
</protein>
<feature type="coiled-coil region" evidence="5">
    <location>
        <begin position="418"/>
        <end position="445"/>
    </location>
</feature>
<keyword evidence="2" id="KW-0547">Nucleotide-binding</keyword>
<dbReference type="InterPro" id="IPR011009">
    <property type="entry name" value="Kinase-like_dom_sf"/>
</dbReference>
<feature type="transmembrane region" description="Helical" evidence="7">
    <location>
        <begin position="352"/>
        <end position="372"/>
    </location>
</feature>
<name>A0ABP8JZ39_9BACT</name>
<proteinExistence type="predicted"/>
<dbReference type="Pfam" id="PF00069">
    <property type="entry name" value="Pkinase"/>
    <property type="match status" value="1"/>
</dbReference>
<evidence type="ECO:0000256" key="4">
    <source>
        <dbReference type="ARBA" id="ARBA00022840"/>
    </source>
</evidence>
<feature type="compositionally biased region" description="Polar residues" evidence="6">
    <location>
        <begin position="543"/>
        <end position="552"/>
    </location>
</feature>
<evidence type="ECO:0000256" key="3">
    <source>
        <dbReference type="ARBA" id="ARBA00022777"/>
    </source>
</evidence>
<evidence type="ECO:0000313" key="10">
    <source>
        <dbReference type="Proteomes" id="UP001500936"/>
    </source>
</evidence>
<evidence type="ECO:0000256" key="7">
    <source>
        <dbReference type="SAM" id="Phobius"/>
    </source>
</evidence>
<keyword evidence="4" id="KW-0067">ATP-binding</keyword>
<dbReference type="SMART" id="SM00220">
    <property type="entry name" value="S_TKc"/>
    <property type="match status" value="1"/>
</dbReference>
<evidence type="ECO:0000259" key="8">
    <source>
        <dbReference type="PROSITE" id="PS50011"/>
    </source>
</evidence>
<feature type="domain" description="Protein kinase" evidence="8">
    <location>
        <begin position="13"/>
        <end position="283"/>
    </location>
</feature>
<dbReference type="PROSITE" id="PS00108">
    <property type="entry name" value="PROTEIN_KINASE_ST"/>
    <property type="match status" value="1"/>
</dbReference>
<dbReference type="InterPro" id="IPR000719">
    <property type="entry name" value="Prot_kinase_dom"/>
</dbReference>
<reference evidence="10" key="1">
    <citation type="journal article" date="2019" name="Int. J. Syst. Evol. Microbiol.">
        <title>The Global Catalogue of Microorganisms (GCM) 10K type strain sequencing project: providing services to taxonomists for standard genome sequencing and annotation.</title>
        <authorList>
            <consortium name="The Broad Institute Genomics Platform"/>
            <consortium name="The Broad Institute Genome Sequencing Center for Infectious Disease"/>
            <person name="Wu L."/>
            <person name="Ma J."/>
        </authorList>
    </citation>
    <scope>NUCLEOTIDE SEQUENCE [LARGE SCALE GENOMIC DNA]</scope>
    <source>
        <strain evidence="10">JCM 17925</strain>
    </source>
</reference>
<evidence type="ECO:0000313" key="9">
    <source>
        <dbReference type="EMBL" id="GAA4397940.1"/>
    </source>
</evidence>
<feature type="region of interest" description="Disordered" evidence="6">
    <location>
        <begin position="285"/>
        <end position="333"/>
    </location>
</feature>
<dbReference type="CDD" id="cd14014">
    <property type="entry name" value="STKc_PknB_like"/>
    <property type="match status" value="1"/>
</dbReference>
<evidence type="ECO:0000256" key="5">
    <source>
        <dbReference type="SAM" id="Coils"/>
    </source>
</evidence>
<feature type="region of interest" description="Disordered" evidence="6">
    <location>
        <begin position="382"/>
        <end position="409"/>
    </location>
</feature>
<keyword evidence="3" id="KW-0418">Kinase</keyword>
<dbReference type="PANTHER" id="PTHR43289">
    <property type="entry name" value="MITOGEN-ACTIVATED PROTEIN KINASE KINASE KINASE 20-RELATED"/>
    <property type="match status" value="1"/>
</dbReference>
<evidence type="ECO:0000256" key="6">
    <source>
        <dbReference type="SAM" id="MobiDB-lite"/>
    </source>
</evidence>
<feature type="compositionally biased region" description="Polar residues" evidence="6">
    <location>
        <begin position="382"/>
        <end position="394"/>
    </location>
</feature>
<dbReference type="RefSeq" id="WP_345264176.1">
    <property type="nucleotide sequence ID" value="NZ_BAABHB010000001.1"/>
</dbReference>
<keyword evidence="7" id="KW-0472">Membrane</keyword>
<gene>
    <name evidence="9" type="ORF">GCM10023187_07930</name>
</gene>
<sequence>MPTVSFNTQFPGYTILGELGRGNARVLKARHVDSGTLVAIKHFAFNTDADTLRRFQQESEIMTLITHPNIVGVREIRLDAPLPYLVMELIEGGSVRKLLDEQKTLPVATVVRLGLQLIEALRAIHAQGIIHRDIKPENILYRLLPTGELHFLLTDFGIARLREQPKTVTGQSLMTYEYASPEQFEDPGSLGSATDYYSLGVVLFECLSGRVPFPLEKNIGIVSFMTTLLNDPPPPVSSLIDKPIAGSLEDVLQALMAKKASERLSQPDAVIVELKKAEVEQLLIEQQDRQGEPNPARGEAQGVGTPVAGTPVAGTPVAGPIKKAETRQAPPEFLVRKAAEERAARPRSRTGLWVGLLVAGLMGAGMGTYYVLSKQALTNAGVEQSDEGTSSASAEQPPVTTPVQSQTSAAEQARLLEARRKEEEYRKLEQRRQDALSAAKKLAVKKVPGYKVGLLGGIKNLQIQVSNPTNLRFSEVRVRVSYILESGKIFKAEQLTVTDVDPQSSKTINAPDSPRGTKVWPRILDYKSPDIPPKPVKPIATSAVGSLTVQQP</sequence>
<evidence type="ECO:0000256" key="2">
    <source>
        <dbReference type="ARBA" id="ARBA00022741"/>
    </source>
</evidence>
<feature type="region of interest" description="Disordered" evidence="6">
    <location>
        <begin position="502"/>
        <end position="552"/>
    </location>
</feature>
<accession>A0ABP8JZ39</accession>
<keyword evidence="1" id="KW-0808">Transferase</keyword>
<keyword evidence="10" id="KW-1185">Reference proteome</keyword>
<keyword evidence="7" id="KW-0812">Transmembrane</keyword>
<dbReference type="PANTHER" id="PTHR43289:SF6">
    <property type="entry name" value="SERINE_THREONINE-PROTEIN KINASE NEKL-3"/>
    <property type="match status" value="1"/>
</dbReference>
<dbReference type="Gene3D" id="1.10.510.10">
    <property type="entry name" value="Transferase(Phosphotransferase) domain 1"/>
    <property type="match status" value="1"/>
</dbReference>
<dbReference type="PROSITE" id="PS50011">
    <property type="entry name" value="PROTEIN_KINASE_DOM"/>
    <property type="match status" value="1"/>
</dbReference>
<dbReference type="SUPFAM" id="SSF56112">
    <property type="entry name" value="Protein kinase-like (PK-like)"/>
    <property type="match status" value="1"/>
</dbReference>
<evidence type="ECO:0000256" key="1">
    <source>
        <dbReference type="ARBA" id="ARBA00022679"/>
    </source>
</evidence>
<comment type="caution">
    <text evidence="9">The sequence shown here is derived from an EMBL/GenBank/DDBJ whole genome shotgun (WGS) entry which is preliminary data.</text>
</comment>
<dbReference type="EMBL" id="BAABHB010000001">
    <property type="protein sequence ID" value="GAA4397940.1"/>
    <property type="molecule type" value="Genomic_DNA"/>
</dbReference>